<evidence type="ECO:0000256" key="3">
    <source>
        <dbReference type="ARBA" id="ARBA00022801"/>
    </source>
</evidence>
<dbReference type="Pfam" id="PF01979">
    <property type="entry name" value="Amidohydro_1"/>
    <property type="match status" value="1"/>
</dbReference>
<dbReference type="AlphaFoldDB" id="A0AAE4C6V2"/>
<evidence type="ECO:0000313" key="7">
    <source>
        <dbReference type="EMBL" id="MDR6892552.1"/>
    </source>
</evidence>
<evidence type="ECO:0000256" key="1">
    <source>
        <dbReference type="ARBA" id="ARBA00010716"/>
    </source>
</evidence>
<dbReference type="SUPFAM" id="SSF51556">
    <property type="entry name" value="Metallo-dependent hydrolases"/>
    <property type="match status" value="1"/>
</dbReference>
<dbReference type="InterPro" id="IPR006680">
    <property type="entry name" value="Amidohydro-rel"/>
</dbReference>
<dbReference type="Proteomes" id="UP001247307">
    <property type="component" value="Unassembled WGS sequence"/>
</dbReference>
<evidence type="ECO:0000256" key="5">
    <source>
        <dbReference type="SAM" id="MobiDB-lite"/>
    </source>
</evidence>
<evidence type="ECO:0000256" key="2">
    <source>
        <dbReference type="ARBA" id="ARBA00022723"/>
    </source>
</evidence>
<dbReference type="RefSeq" id="WP_309851750.1">
    <property type="nucleotide sequence ID" value="NZ_BAAAIU010000020.1"/>
</dbReference>
<sequence>MNVLPLQDALRAQGTLEPPRSSAPRTSTEPPAARVLVHSGRPWTAGAPEWALVEEGVIVRSGVGSGWRDAAFRHDDGLAVLDAGGMTLTPAFVDNHVHGAAGCSFEDPDGHRAIAAEHARHGTAALTASLVAAPPASLEISAARIAAARAEIPSLAGIHFEGPCLSRLHKGAHAEHALIRPTRALAERLLEASAGALRQVTLAPELDEGLVVTRYLVSQGVRVAVGHTDADYDTARAAFDAGASILTHAFNAMRGLHHRAPGPIAAALDSSHVTVELIADGIHVHPPMARLLFASAPGRIALITDAMAATGRPDGHYLLGGLGVTVREGVARLDEGGAIAGSTLTMDRAVLNVMDWGVPAEEAVRAATVTPAAALGLDRVPGFEGAGLLVPGSPAPLLLG</sequence>
<feature type="region of interest" description="Disordered" evidence="5">
    <location>
        <begin position="11"/>
        <end position="31"/>
    </location>
</feature>
<proteinExistence type="inferred from homology"/>
<dbReference type="GO" id="GO:0046872">
    <property type="term" value="F:metal ion binding"/>
    <property type="evidence" value="ECO:0007669"/>
    <property type="project" value="UniProtKB-KW"/>
</dbReference>
<accession>A0AAE4C6V2</accession>
<dbReference type="EMBL" id="JAVDUI010000001">
    <property type="protein sequence ID" value="MDR6892552.1"/>
    <property type="molecule type" value="Genomic_DNA"/>
</dbReference>
<reference evidence="7" key="1">
    <citation type="submission" date="2023-07" db="EMBL/GenBank/DDBJ databases">
        <title>Sequencing the genomes of 1000 actinobacteria strains.</title>
        <authorList>
            <person name="Klenk H.-P."/>
        </authorList>
    </citation>
    <scope>NUCLEOTIDE SEQUENCE</scope>
    <source>
        <strain evidence="7">DSM 13988</strain>
    </source>
</reference>
<evidence type="ECO:0000259" key="6">
    <source>
        <dbReference type="Pfam" id="PF01979"/>
    </source>
</evidence>
<evidence type="ECO:0000256" key="4">
    <source>
        <dbReference type="ARBA" id="ARBA00023277"/>
    </source>
</evidence>
<dbReference type="Gene3D" id="3.20.20.140">
    <property type="entry name" value="Metal-dependent hydrolases"/>
    <property type="match status" value="1"/>
</dbReference>
<dbReference type="CDD" id="cd00854">
    <property type="entry name" value="NagA"/>
    <property type="match status" value="1"/>
</dbReference>
<keyword evidence="3 7" id="KW-0378">Hydrolase</keyword>
<comment type="caution">
    <text evidence="7">The sequence shown here is derived from an EMBL/GenBank/DDBJ whole genome shotgun (WGS) entry which is preliminary data.</text>
</comment>
<evidence type="ECO:0000313" key="8">
    <source>
        <dbReference type="Proteomes" id="UP001247307"/>
    </source>
</evidence>
<dbReference type="EC" id="3.5.1.25" evidence="7"/>
<dbReference type="InterPro" id="IPR003764">
    <property type="entry name" value="GlcNAc_6-P_deAcase"/>
</dbReference>
<dbReference type="Gene3D" id="2.30.40.10">
    <property type="entry name" value="Urease, subunit C, domain 1"/>
    <property type="match status" value="1"/>
</dbReference>
<feature type="domain" description="Amidohydrolase-related" evidence="6">
    <location>
        <begin position="87"/>
        <end position="379"/>
    </location>
</feature>
<dbReference type="InterPro" id="IPR032466">
    <property type="entry name" value="Metal_Hydrolase"/>
</dbReference>
<keyword evidence="2" id="KW-0479">Metal-binding</keyword>
<keyword evidence="8" id="KW-1185">Reference proteome</keyword>
<comment type="similarity">
    <text evidence="1">Belongs to the metallo-dependent hydrolases superfamily. NagA family.</text>
</comment>
<keyword evidence="4" id="KW-0119">Carbohydrate metabolism</keyword>
<name>A0AAE4C6V2_9MICC</name>
<dbReference type="PANTHER" id="PTHR11113:SF14">
    <property type="entry name" value="N-ACETYLGLUCOSAMINE-6-PHOSPHATE DEACETYLASE"/>
    <property type="match status" value="1"/>
</dbReference>
<dbReference type="GO" id="GO:0006046">
    <property type="term" value="P:N-acetylglucosamine catabolic process"/>
    <property type="evidence" value="ECO:0007669"/>
    <property type="project" value="TreeGrafter"/>
</dbReference>
<dbReference type="InterPro" id="IPR011059">
    <property type="entry name" value="Metal-dep_hydrolase_composite"/>
</dbReference>
<gene>
    <name evidence="7" type="ORF">J2S35_001492</name>
</gene>
<organism evidence="7 8">
    <name type="scientific">Falsarthrobacter nasiphocae</name>
    <dbReference type="NCBI Taxonomy" id="189863"/>
    <lineage>
        <taxon>Bacteria</taxon>
        <taxon>Bacillati</taxon>
        <taxon>Actinomycetota</taxon>
        <taxon>Actinomycetes</taxon>
        <taxon>Micrococcales</taxon>
        <taxon>Micrococcaceae</taxon>
        <taxon>Falsarthrobacter</taxon>
    </lineage>
</organism>
<dbReference type="GO" id="GO:0008448">
    <property type="term" value="F:N-acetylglucosamine-6-phosphate deacetylase activity"/>
    <property type="evidence" value="ECO:0007669"/>
    <property type="project" value="UniProtKB-EC"/>
</dbReference>
<dbReference type="PANTHER" id="PTHR11113">
    <property type="entry name" value="N-ACETYLGLUCOSAMINE-6-PHOSPHATE DEACETYLASE"/>
    <property type="match status" value="1"/>
</dbReference>
<protein>
    <submittedName>
        <fullName evidence="7">N-acetylglucosamine-6-phosphate deacetylase</fullName>
        <ecNumber evidence="7">3.5.1.25</ecNumber>
    </submittedName>
</protein>